<evidence type="ECO:0000313" key="3">
    <source>
        <dbReference type="Proteomes" id="UP000290289"/>
    </source>
</evidence>
<dbReference type="InterPro" id="IPR029063">
    <property type="entry name" value="SAM-dependent_MTases_sf"/>
</dbReference>
<dbReference type="AlphaFoldDB" id="A0A498J6K2"/>
<dbReference type="GO" id="GO:0008173">
    <property type="term" value="F:RNA methyltransferase activity"/>
    <property type="evidence" value="ECO:0007669"/>
    <property type="project" value="InterPro"/>
</dbReference>
<feature type="domain" description="SAM-dependent methyltransferase RsmB-F/NOP2-type catalytic core" evidence="1">
    <location>
        <begin position="191"/>
        <end position="253"/>
    </location>
</feature>
<comment type="caution">
    <text evidence="2">The sequence shown here is derived from an EMBL/GenBank/DDBJ whole genome shotgun (WGS) entry which is preliminary data.</text>
</comment>
<dbReference type="SUPFAM" id="SSF53335">
    <property type="entry name" value="S-adenosyl-L-methionine-dependent methyltransferases"/>
    <property type="match status" value="1"/>
</dbReference>
<sequence length="466" mass="51979">MKKKASNLLRTINTFIPKHHKIMDDLPERYTYNPTLRWNADLERYFSNAYGPHHFSRIFDALTGRLATPSTQDAAIEKLRTVLKEKGADISKCEVEGMDYVLFVKGSGPHAIDYGCAADGKPPKEVLVSRKCAEAVLRDAQVYVPGVLGCTAHVEKGDIVAVSVAVEQPDADGGWVVGITRGTVLQGSETDPQIGECILDMCAAPGGKTTAIALLMKDEGEIVAAARSHNKVQGIHKLAAEMGLRCITPYKPDALKSVCITNDSDDFSNHSFSNEKANETTYISKAAIRKEMRIKRMAREGIRAWVVELRSQKALLPRALIEFFWMQPVLPLETIESMRKHAIYQRRMLDQAVQLVRRVECTINPGENEAVVRYALDTYKLLSLAPQHPRIGGPDLVGRLEFPDGYTEKTKRGLLKLCHALPHTVPIPHQITTAQPSLHLVAPQSRLHCLNRFRCHRTRLHPHPDL</sequence>
<dbReference type="InterPro" id="IPR049560">
    <property type="entry name" value="MeTrfase_RsmB-F_NOP2_cat"/>
</dbReference>
<evidence type="ECO:0000313" key="2">
    <source>
        <dbReference type="EMBL" id="RXH90297.1"/>
    </source>
</evidence>
<dbReference type="PANTHER" id="PTHR22807:SF34">
    <property type="entry name" value="TRNA (CYTOSINE(72)-C(5))-METHYLTRANSFERASE NSUN6"/>
    <property type="match status" value="1"/>
</dbReference>
<dbReference type="STRING" id="3750.A0A498J6K2"/>
<dbReference type="EMBL" id="RDQH01000335">
    <property type="protein sequence ID" value="RXH90297.1"/>
    <property type="molecule type" value="Genomic_DNA"/>
</dbReference>
<gene>
    <name evidence="2" type="ORF">DVH24_032654</name>
</gene>
<dbReference type="GO" id="GO:0003723">
    <property type="term" value="F:RNA binding"/>
    <property type="evidence" value="ECO:0007669"/>
    <property type="project" value="InterPro"/>
</dbReference>
<dbReference type="InterPro" id="IPR036974">
    <property type="entry name" value="PUA_sf"/>
</dbReference>
<dbReference type="SUPFAM" id="SSF88697">
    <property type="entry name" value="PUA domain-like"/>
    <property type="match status" value="1"/>
</dbReference>
<organism evidence="2 3">
    <name type="scientific">Malus domestica</name>
    <name type="common">Apple</name>
    <name type="synonym">Pyrus malus</name>
    <dbReference type="NCBI Taxonomy" id="3750"/>
    <lineage>
        <taxon>Eukaryota</taxon>
        <taxon>Viridiplantae</taxon>
        <taxon>Streptophyta</taxon>
        <taxon>Embryophyta</taxon>
        <taxon>Tracheophyta</taxon>
        <taxon>Spermatophyta</taxon>
        <taxon>Magnoliopsida</taxon>
        <taxon>eudicotyledons</taxon>
        <taxon>Gunneridae</taxon>
        <taxon>Pentapetalae</taxon>
        <taxon>rosids</taxon>
        <taxon>fabids</taxon>
        <taxon>Rosales</taxon>
        <taxon>Rosaceae</taxon>
        <taxon>Amygdaloideae</taxon>
        <taxon>Maleae</taxon>
        <taxon>Malus</taxon>
    </lineage>
</organism>
<dbReference type="Proteomes" id="UP000290289">
    <property type="component" value="Chromosome 9"/>
</dbReference>
<dbReference type="InterPro" id="IPR023267">
    <property type="entry name" value="RCMT"/>
</dbReference>
<dbReference type="PANTHER" id="PTHR22807">
    <property type="entry name" value="NOP2 YEAST -RELATED NOL1/NOP2/FMU SUN DOMAIN-CONTAINING"/>
    <property type="match status" value="1"/>
</dbReference>
<dbReference type="Gene3D" id="3.40.50.150">
    <property type="entry name" value="Vaccinia Virus protein VP39"/>
    <property type="match status" value="2"/>
</dbReference>
<accession>A0A498J6K2</accession>
<dbReference type="GO" id="GO:0001510">
    <property type="term" value="P:RNA methylation"/>
    <property type="evidence" value="ECO:0007669"/>
    <property type="project" value="InterPro"/>
</dbReference>
<keyword evidence="3" id="KW-1185">Reference proteome</keyword>
<dbReference type="Pfam" id="PF01189">
    <property type="entry name" value="Methyltr_RsmB-F"/>
    <property type="match status" value="1"/>
</dbReference>
<proteinExistence type="predicted"/>
<name>A0A498J6K2_MALDO</name>
<dbReference type="PROSITE" id="PS50890">
    <property type="entry name" value="PUA"/>
    <property type="match status" value="1"/>
</dbReference>
<reference evidence="2 3" key="1">
    <citation type="submission" date="2018-10" db="EMBL/GenBank/DDBJ databases">
        <title>A high-quality apple genome assembly.</title>
        <authorList>
            <person name="Hu J."/>
        </authorList>
    </citation>
    <scope>NUCLEOTIDE SEQUENCE [LARGE SCALE GENOMIC DNA]</scope>
    <source>
        <strain evidence="3">cv. HFTH1</strain>
        <tissue evidence="2">Young leaf</tissue>
    </source>
</reference>
<dbReference type="InterPro" id="IPR015947">
    <property type="entry name" value="PUA-like_sf"/>
</dbReference>
<protein>
    <recommendedName>
        <fullName evidence="1">SAM-dependent methyltransferase RsmB-F/NOP2-type catalytic core domain-containing protein</fullName>
    </recommendedName>
</protein>
<evidence type="ECO:0000259" key="1">
    <source>
        <dbReference type="Pfam" id="PF01189"/>
    </source>
</evidence>
<dbReference type="Gene3D" id="2.30.130.10">
    <property type="entry name" value="PUA domain"/>
    <property type="match status" value="1"/>
</dbReference>